<keyword evidence="17" id="KW-1185">Reference proteome</keyword>
<evidence type="ECO:0000256" key="4">
    <source>
        <dbReference type="ARBA" id="ARBA00022448"/>
    </source>
</evidence>
<comment type="caution">
    <text evidence="16">The sequence shown here is derived from an EMBL/GenBank/DDBJ whole genome shotgun (WGS) entry which is preliminary data.</text>
</comment>
<dbReference type="InterPro" id="IPR058917">
    <property type="entry name" value="RESC6_dom"/>
</dbReference>
<sequence>MSLSGDESPAAGVSAEVQKPRFSFSPGPRFGLEARRPFKQSKGKEFNDIILNAGQDGEAILAFVHGRLQELSVVNATTAVHRLAKCQAGLATAATTSHDPRLRLLLDRVGEMFRAASSENDQNEWQFHVDPRALTNVAWAQAKMLMRDAQLLGHISTEVRQRVSECSAQQVANCAWAFARLGLCDERLLTALTSEAAQRMAEFSPQNQMCMLWACAKLQFLSLKLLQAVQQTMTSLRDFSSQHLSMVAWSCGSLGVRENAMMDNIAVEASRKIRTFTPQNLANMAWAFATLDVRHTKLFSTISLEARQRLQEFNQQHLCNLAWAFSTIHLTDEDLLLPLAEQVISRADEFTPQGLSNIACSFAVLGLGHHNMFEAVGQASIPKVKHFSPHDLESIAWAFARLGIHREVLMDGISQEAKLKIGQFHALDVANLAWAFATLRVRDQELMKTLEEAAKNTPVHGFSSQALSQIAWAFASLSCASDALLNHLSEEVLLRVDDLELQQLAALLDTKLPRCRVLGRRFGVLLWRFLEVFPRTKAQWMEEEYWDFLQKLQVDNFGLHGSSFVLQRLGIGKADAAFAARAQDEVKRYVGQSNDALRGLTNQDVLHNRVCSFAEFDFSIPGKEKSFSGKMIRENGFWSASRSRGGKCRWLRAASLKVGALVDRSFCSEFQTLEELCDCIEQACHYLACHVADLQLLPLVTNPVCALVDGNAGDPRQEGIGQAAWQLEDCLKDRLFSSYPSNYKARQLHFEVARANLHYTRALAIMLILTVFETPPWCNLDNFFAWESGEERCQVEGVSSSHILLSNVSYIPPGWSLVIEGIILFVIARKLLLERMLQVRYFKPIAVEYHSLPVIRFGLVMCLWKLADMLVFGLFRPNFRTAFVARTGFLVMLPSVRRLGHCVFSVIGEFMSIAVIYVGTVIFFAWVFVTIFDDIEGIVHGKPVNHGLDSFSRSLNTIFIAGSTDDFVDCLLPTYTSYRSSGLLWFVFLVIVHVLLLNLVLDTLVAAYTKYSEEQEEEITSEKVQGILNVFRTVSRVTDSSVITRQTFMDFCEEFSRSPGVRSLAGETADIMFTTMDADGSNELEKDEFFGICGVIQYDFWAVVTDSPVKQVFPALWDSKGFSYFRQQVYNGNFDTFMNYVLLLNLLLVVSETAYDLNGWEEAKLMEHLELIFSFVYVTEVGLTLCVYSWAEYWSSRSNQFDFMTTWLLLGSSVGYELVNTSGSGLNVKKYMNILRLLRLLRVAKQLKRLKAVQFMIATITKLIMASQEILILLGVIVFFFSALGLQLWGGTLYKTHPALEGTEYEEKDFFVLNFNDFLMSFAVWVVLLLCEYKDEFSSAVAATSSVPGSWLVFLLFYILGVSIIFELVKAFTIEVFVELHKHRNKEVKEFQALKAVEAEVTSRGQTLHYRIVGDLTLHEKIIAALEEVEHEIHEELESGHHGENGHDGHANGGHANGGHANGHGHGG</sequence>
<keyword evidence="12" id="KW-0407">Ion channel</keyword>
<keyword evidence="10" id="KW-0406">Ion transport</keyword>
<dbReference type="EMBL" id="CAXAMM010040707">
    <property type="protein sequence ID" value="CAK9094931.1"/>
    <property type="molecule type" value="Genomic_DNA"/>
</dbReference>
<dbReference type="InterPro" id="IPR005821">
    <property type="entry name" value="Ion_trans_dom"/>
</dbReference>
<reference evidence="16 17" key="1">
    <citation type="submission" date="2024-02" db="EMBL/GenBank/DDBJ databases">
        <authorList>
            <person name="Chen Y."/>
            <person name="Shah S."/>
            <person name="Dougan E. K."/>
            <person name="Thang M."/>
            <person name="Chan C."/>
        </authorList>
    </citation>
    <scope>NUCLEOTIDE SEQUENCE [LARGE SCALE GENOMIC DNA]</scope>
</reference>
<evidence type="ECO:0000313" key="16">
    <source>
        <dbReference type="EMBL" id="CAK9094931.1"/>
    </source>
</evidence>
<feature type="region of interest" description="Disordered" evidence="13">
    <location>
        <begin position="1439"/>
        <end position="1468"/>
    </location>
</feature>
<dbReference type="PROSITE" id="PS50222">
    <property type="entry name" value="EF_HAND_2"/>
    <property type="match status" value="1"/>
</dbReference>
<feature type="transmembrane region" description="Helical" evidence="14">
    <location>
        <begin position="814"/>
        <end position="833"/>
    </location>
</feature>
<evidence type="ECO:0000256" key="3">
    <source>
        <dbReference type="ARBA" id="ARBA00011738"/>
    </source>
</evidence>
<evidence type="ECO:0000256" key="9">
    <source>
        <dbReference type="ARBA" id="ARBA00022989"/>
    </source>
</evidence>
<dbReference type="PANTHER" id="PTHR46988:SF2">
    <property type="entry name" value="TWO PORE CALCIUM CHANNEL PROTEIN 1"/>
    <property type="match status" value="1"/>
</dbReference>
<evidence type="ECO:0000256" key="8">
    <source>
        <dbReference type="ARBA" id="ARBA00022882"/>
    </source>
</evidence>
<feature type="transmembrane region" description="Helical" evidence="14">
    <location>
        <begin position="1310"/>
        <end position="1331"/>
    </location>
</feature>
<evidence type="ECO:0000256" key="12">
    <source>
        <dbReference type="ARBA" id="ARBA00023303"/>
    </source>
</evidence>
<proteinExistence type="inferred from homology"/>
<feature type="transmembrane region" description="Helical" evidence="14">
    <location>
        <begin position="1270"/>
        <end position="1290"/>
    </location>
</feature>
<dbReference type="Proteomes" id="UP001642464">
    <property type="component" value="Unassembled WGS sequence"/>
</dbReference>
<keyword evidence="7" id="KW-0106">Calcium</keyword>
<keyword evidence="6" id="KW-0677">Repeat</keyword>
<comment type="subcellular location">
    <subcellularLocation>
        <location evidence="1">Membrane</location>
        <topology evidence="1">Multi-pass membrane protein</topology>
    </subcellularLocation>
</comment>
<dbReference type="InterPro" id="IPR011992">
    <property type="entry name" value="EF-hand-dom_pair"/>
</dbReference>
<evidence type="ECO:0000256" key="5">
    <source>
        <dbReference type="ARBA" id="ARBA00022692"/>
    </source>
</evidence>
<evidence type="ECO:0000256" key="14">
    <source>
        <dbReference type="SAM" id="Phobius"/>
    </source>
</evidence>
<name>A0ABP0R6W5_9DINO</name>
<protein>
    <submittedName>
        <fullName evidence="16">Two pore calcium channel protein 1 (OsTPC1) (Voltage-dependent calcium channel protein TPC1)</fullName>
    </submittedName>
</protein>
<dbReference type="InterPro" id="IPR002048">
    <property type="entry name" value="EF_hand_dom"/>
</dbReference>
<gene>
    <name evidence="16" type="ORF">SCF082_LOCUS44600</name>
</gene>
<dbReference type="Gene3D" id="1.20.120.350">
    <property type="entry name" value="Voltage-gated potassium channels. Chain C"/>
    <property type="match status" value="1"/>
</dbReference>
<dbReference type="PROSITE" id="PS00018">
    <property type="entry name" value="EF_HAND_1"/>
    <property type="match status" value="1"/>
</dbReference>
<dbReference type="SUPFAM" id="SSF81324">
    <property type="entry name" value="Voltage-gated potassium channels"/>
    <property type="match status" value="1"/>
</dbReference>
<evidence type="ECO:0000259" key="15">
    <source>
        <dbReference type="PROSITE" id="PS50222"/>
    </source>
</evidence>
<feature type="transmembrane region" description="Helical" evidence="14">
    <location>
        <begin position="982"/>
        <end position="1001"/>
    </location>
</feature>
<keyword evidence="4" id="KW-0813">Transport</keyword>
<dbReference type="InterPro" id="IPR018247">
    <property type="entry name" value="EF_Hand_1_Ca_BS"/>
</dbReference>
<keyword evidence="8" id="KW-0851">Voltage-gated channel</keyword>
<dbReference type="Pfam" id="PF26188">
    <property type="entry name" value="RESC6"/>
    <property type="match status" value="1"/>
</dbReference>
<keyword evidence="11 14" id="KW-0472">Membrane</keyword>
<feature type="domain" description="EF-hand" evidence="15">
    <location>
        <begin position="1064"/>
        <end position="1099"/>
    </location>
</feature>
<feature type="transmembrane region" description="Helical" evidence="14">
    <location>
        <begin position="1171"/>
        <end position="1191"/>
    </location>
</feature>
<dbReference type="InterPro" id="IPR027359">
    <property type="entry name" value="Volt_channel_dom_sf"/>
</dbReference>
<evidence type="ECO:0000256" key="2">
    <source>
        <dbReference type="ARBA" id="ARBA00009286"/>
    </source>
</evidence>
<comment type="subunit">
    <text evidence="3">Homodimer.</text>
</comment>
<comment type="similarity">
    <text evidence="2">Belongs to the calcium channel alpha-1 subunit (TC 1.A.1.11) family. Two pore calcium channel subfamily.</text>
</comment>
<feature type="region of interest" description="Disordered" evidence="13">
    <location>
        <begin position="1"/>
        <end position="28"/>
    </location>
</feature>
<dbReference type="SUPFAM" id="SSF47473">
    <property type="entry name" value="EF-hand"/>
    <property type="match status" value="1"/>
</dbReference>
<feature type="compositionally biased region" description="Gly residues" evidence="13">
    <location>
        <begin position="1451"/>
        <end position="1468"/>
    </location>
</feature>
<dbReference type="Gene3D" id="1.10.287.70">
    <property type="match status" value="2"/>
</dbReference>
<dbReference type="Pfam" id="PF00520">
    <property type="entry name" value="Ion_trans"/>
    <property type="match status" value="2"/>
</dbReference>
<evidence type="ECO:0000256" key="7">
    <source>
        <dbReference type="ARBA" id="ARBA00022837"/>
    </source>
</evidence>
<feature type="compositionally biased region" description="Basic and acidic residues" evidence="13">
    <location>
        <begin position="1439"/>
        <end position="1450"/>
    </location>
</feature>
<keyword evidence="5 14" id="KW-0812">Transmembrane</keyword>
<feature type="transmembrane region" description="Helical" evidence="14">
    <location>
        <begin position="1351"/>
        <end position="1369"/>
    </location>
</feature>
<accession>A0ABP0R6W5</accession>
<evidence type="ECO:0000256" key="13">
    <source>
        <dbReference type="SAM" id="MobiDB-lite"/>
    </source>
</evidence>
<dbReference type="PANTHER" id="PTHR46988">
    <property type="entry name" value="TWO PORE CALCIUM CHANNEL PROTEIN 1"/>
    <property type="match status" value="1"/>
</dbReference>
<feature type="transmembrane region" description="Helical" evidence="14">
    <location>
        <begin position="1129"/>
        <end position="1151"/>
    </location>
</feature>
<dbReference type="InterPro" id="IPR044581">
    <property type="entry name" value="TPC1_plant"/>
</dbReference>
<evidence type="ECO:0000256" key="1">
    <source>
        <dbReference type="ARBA" id="ARBA00004141"/>
    </source>
</evidence>
<organism evidence="16 17">
    <name type="scientific">Durusdinium trenchii</name>
    <dbReference type="NCBI Taxonomy" id="1381693"/>
    <lineage>
        <taxon>Eukaryota</taxon>
        <taxon>Sar</taxon>
        <taxon>Alveolata</taxon>
        <taxon>Dinophyceae</taxon>
        <taxon>Suessiales</taxon>
        <taxon>Symbiodiniaceae</taxon>
        <taxon>Durusdinium</taxon>
    </lineage>
</organism>
<evidence type="ECO:0000256" key="6">
    <source>
        <dbReference type="ARBA" id="ARBA00022737"/>
    </source>
</evidence>
<evidence type="ECO:0000313" key="17">
    <source>
        <dbReference type="Proteomes" id="UP001642464"/>
    </source>
</evidence>
<evidence type="ECO:0000256" key="11">
    <source>
        <dbReference type="ARBA" id="ARBA00023136"/>
    </source>
</evidence>
<keyword evidence="9 14" id="KW-1133">Transmembrane helix</keyword>
<feature type="transmembrane region" description="Helical" evidence="14">
    <location>
        <begin position="911"/>
        <end position="932"/>
    </location>
</feature>
<evidence type="ECO:0000256" key="10">
    <source>
        <dbReference type="ARBA" id="ARBA00023065"/>
    </source>
</evidence>